<feature type="domain" description="Outer membrane protein beta-barrel" evidence="7">
    <location>
        <begin position="13"/>
        <end position="201"/>
    </location>
</feature>
<dbReference type="InterPro" id="IPR027385">
    <property type="entry name" value="Beta-barrel_OMP"/>
</dbReference>
<dbReference type="SUPFAM" id="SSF56925">
    <property type="entry name" value="OMPA-like"/>
    <property type="match status" value="1"/>
</dbReference>
<dbReference type="InterPro" id="IPR011250">
    <property type="entry name" value="OMP/PagP_B-barrel"/>
</dbReference>
<dbReference type="GO" id="GO:0009279">
    <property type="term" value="C:cell outer membrane"/>
    <property type="evidence" value="ECO:0007669"/>
    <property type="project" value="UniProtKB-SubCell"/>
</dbReference>
<proteinExistence type="predicted"/>
<dbReference type="Gene3D" id="2.40.160.20">
    <property type="match status" value="1"/>
</dbReference>
<dbReference type="InterPro" id="IPR051723">
    <property type="entry name" value="Bact_OM_Invasion-Related"/>
</dbReference>
<keyword evidence="5" id="KW-0472">Membrane</keyword>
<evidence type="ECO:0000256" key="5">
    <source>
        <dbReference type="ARBA" id="ARBA00023136"/>
    </source>
</evidence>
<evidence type="ECO:0000256" key="3">
    <source>
        <dbReference type="ARBA" id="ARBA00022692"/>
    </source>
</evidence>
<reference evidence="8 9" key="1">
    <citation type="submission" date="2014-11" db="EMBL/GenBank/DDBJ databases">
        <title>A Rickettsiales Symbiont of Amoebae With Ancient Features.</title>
        <authorList>
            <person name="Schulz F."/>
            <person name="Martijn J."/>
            <person name="Wascher F."/>
            <person name="Kostanjsek R."/>
            <person name="Ettema T.J."/>
            <person name="Horn M."/>
        </authorList>
    </citation>
    <scope>NUCLEOTIDE SEQUENCE [LARGE SCALE GENOMIC DNA]</scope>
    <source>
        <strain evidence="8 9">UWC36</strain>
    </source>
</reference>
<dbReference type="EMBL" id="JSWE01000124">
    <property type="protein sequence ID" value="KIE05093.1"/>
    <property type="molecule type" value="Genomic_DNA"/>
</dbReference>
<evidence type="ECO:0000256" key="1">
    <source>
        <dbReference type="ARBA" id="ARBA00004571"/>
    </source>
</evidence>
<dbReference type="Pfam" id="PF13505">
    <property type="entry name" value="OMP_b-brl"/>
    <property type="match status" value="1"/>
</dbReference>
<evidence type="ECO:0000256" key="2">
    <source>
        <dbReference type="ARBA" id="ARBA00022452"/>
    </source>
</evidence>
<protein>
    <recommendedName>
        <fullName evidence="7">Outer membrane protein beta-barrel domain-containing protein</fullName>
    </recommendedName>
</protein>
<dbReference type="AlphaFoldDB" id="A0A0C1QLZ6"/>
<evidence type="ECO:0000256" key="6">
    <source>
        <dbReference type="SAM" id="SignalP"/>
    </source>
</evidence>
<dbReference type="Proteomes" id="UP000031258">
    <property type="component" value="Unassembled WGS sequence"/>
</dbReference>
<evidence type="ECO:0000313" key="9">
    <source>
        <dbReference type="Proteomes" id="UP000031258"/>
    </source>
</evidence>
<keyword evidence="4 6" id="KW-0732">Signal</keyword>
<feature type="chain" id="PRO_5002137309" description="Outer membrane protein beta-barrel domain-containing protein" evidence="6">
    <location>
        <begin position="25"/>
        <end position="217"/>
    </location>
</feature>
<comment type="subcellular location">
    <subcellularLocation>
        <location evidence="1">Cell outer membrane</location>
        <topology evidence="1">Multi-pass membrane protein</topology>
    </subcellularLocation>
</comment>
<keyword evidence="3" id="KW-0812">Transmembrane</keyword>
<dbReference type="STRING" id="86105.NF27_EY01890"/>
<dbReference type="PANTHER" id="PTHR35892:SF2">
    <property type="entry name" value="OUTER MEMBRANE PROTEIN PAGN"/>
    <property type="match status" value="1"/>
</dbReference>
<organism evidence="8 9">
    <name type="scientific">Candidatus Jidaibacter acanthamoebae</name>
    <dbReference type="NCBI Taxonomy" id="86105"/>
    <lineage>
        <taxon>Bacteria</taxon>
        <taxon>Pseudomonadati</taxon>
        <taxon>Pseudomonadota</taxon>
        <taxon>Alphaproteobacteria</taxon>
        <taxon>Rickettsiales</taxon>
        <taxon>Candidatus Midichloriaceae</taxon>
        <taxon>Candidatus Jidaibacter</taxon>
    </lineage>
</organism>
<sequence length="217" mass="24251">MRAIMKKIFFLGLSLSLFAAQANADDFYLSLSGVVGKNRDKITNSKKSGRISITSEGGELGVGTYLTPDFRGELSLGYLVGKKNYTDKEYGIVEHLKLKHESYSILLNSYYDFNNHTMAVPYIMAGLGYVNNKINAKYSEYIFANTLIDQDKNSGSKKSFAWQLGAGIDMKAANDIKIGLGYRFRDTGSSSFKLKENAITVKREPYHLLLANVKMDF</sequence>
<evidence type="ECO:0000259" key="7">
    <source>
        <dbReference type="Pfam" id="PF13505"/>
    </source>
</evidence>
<keyword evidence="2" id="KW-1134">Transmembrane beta strand</keyword>
<comment type="caution">
    <text evidence="8">The sequence shown here is derived from an EMBL/GenBank/DDBJ whole genome shotgun (WGS) entry which is preliminary data.</text>
</comment>
<feature type="signal peptide" evidence="6">
    <location>
        <begin position="1"/>
        <end position="24"/>
    </location>
</feature>
<gene>
    <name evidence="8" type="ORF">NF27_EY01890</name>
</gene>
<dbReference type="PANTHER" id="PTHR35892">
    <property type="entry name" value="OUTER MEMBRANE PROTEIN PAGN-RELATED"/>
    <property type="match status" value="1"/>
</dbReference>
<evidence type="ECO:0000256" key="4">
    <source>
        <dbReference type="ARBA" id="ARBA00022729"/>
    </source>
</evidence>
<evidence type="ECO:0000313" key="8">
    <source>
        <dbReference type="EMBL" id="KIE05093.1"/>
    </source>
</evidence>
<name>A0A0C1QLZ6_9RICK</name>
<accession>A0A0C1QLZ6</accession>
<keyword evidence="9" id="KW-1185">Reference proteome</keyword>